<dbReference type="AlphaFoldDB" id="A0AAV8ZYN0"/>
<evidence type="ECO:0000256" key="1">
    <source>
        <dbReference type="SAM" id="MobiDB-lite"/>
    </source>
</evidence>
<dbReference type="Proteomes" id="UP001179952">
    <property type="component" value="Unassembled WGS sequence"/>
</dbReference>
<feature type="compositionally biased region" description="Polar residues" evidence="1">
    <location>
        <begin position="42"/>
        <end position="59"/>
    </location>
</feature>
<feature type="region of interest" description="Disordered" evidence="1">
    <location>
        <begin position="1"/>
        <end position="59"/>
    </location>
</feature>
<organism evidence="2 3">
    <name type="scientific">Acorus gramineus</name>
    <name type="common">Dwarf sweet flag</name>
    <dbReference type="NCBI Taxonomy" id="55184"/>
    <lineage>
        <taxon>Eukaryota</taxon>
        <taxon>Viridiplantae</taxon>
        <taxon>Streptophyta</taxon>
        <taxon>Embryophyta</taxon>
        <taxon>Tracheophyta</taxon>
        <taxon>Spermatophyta</taxon>
        <taxon>Magnoliopsida</taxon>
        <taxon>Liliopsida</taxon>
        <taxon>Acoraceae</taxon>
        <taxon>Acorus</taxon>
    </lineage>
</organism>
<accession>A0AAV8ZYN0</accession>
<reference evidence="2" key="1">
    <citation type="journal article" date="2023" name="Nat. Commun.">
        <title>Diploid and tetraploid genomes of Acorus and the evolution of monocots.</title>
        <authorList>
            <person name="Ma L."/>
            <person name="Liu K.W."/>
            <person name="Li Z."/>
            <person name="Hsiao Y.Y."/>
            <person name="Qi Y."/>
            <person name="Fu T."/>
            <person name="Tang G.D."/>
            <person name="Zhang D."/>
            <person name="Sun W.H."/>
            <person name="Liu D.K."/>
            <person name="Li Y."/>
            <person name="Chen G.Z."/>
            <person name="Liu X.D."/>
            <person name="Liao X.Y."/>
            <person name="Jiang Y.T."/>
            <person name="Yu X."/>
            <person name="Hao Y."/>
            <person name="Huang J."/>
            <person name="Zhao X.W."/>
            <person name="Ke S."/>
            <person name="Chen Y.Y."/>
            <person name="Wu W.L."/>
            <person name="Hsu J.L."/>
            <person name="Lin Y.F."/>
            <person name="Huang M.D."/>
            <person name="Li C.Y."/>
            <person name="Huang L."/>
            <person name="Wang Z.W."/>
            <person name="Zhao X."/>
            <person name="Zhong W.Y."/>
            <person name="Peng D.H."/>
            <person name="Ahmad S."/>
            <person name="Lan S."/>
            <person name="Zhang J.S."/>
            <person name="Tsai W.C."/>
            <person name="Van de Peer Y."/>
            <person name="Liu Z.J."/>
        </authorList>
    </citation>
    <scope>NUCLEOTIDE SEQUENCE</scope>
    <source>
        <strain evidence="2">SCP</strain>
    </source>
</reference>
<gene>
    <name evidence="2" type="ORF">QJS04_geneDACA014383</name>
</gene>
<evidence type="ECO:0000313" key="2">
    <source>
        <dbReference type="EMBL" id="KAK1257583.1"/>
    </source>
</evidence>
<dbReference type="EMBL" id="JAUJYN010000039">
    <property type="protein sequence ID" value="KAK1257583.1"/>
    <property type="molecule type" value="Genomic_DNA"/>
</dbReference>
<sequence>MNNFPKKKFTGTQHVSVPLPRASLTVPLKVGNPNPYGHKYNPFQNLQRSYSSQHTNKNK</sequence>
<keyword evidence="3" id="KW-1185">Reference proteome</keyword>
<reference evidence="2" key="2">
    <citation type="submission" date="2023-06" db="EMBL/GenBank/DDBJ databases">
        <authorList>
            <person name="Ma L."/>
            <person name="Liu K.-W."/>
            <person name="Li Z."/>
            <person name="Hsiao Y.-Y."/>
            <person name="Qi Y."/>
            <person name="Fu T."/>
            <person name="Tang G."/>
            <person name="Zhang D."/>
            <person name="Sun W.-H."/>
            <person name="Liu D.-K."/>
            <person name="Li Y."/>
            <person name="Chen G.-Z."/>
            <person name="Liu X.-D."/>
            <person name="Liao X.-Y."/>
            <person name="Jiang Y.-T."/>
            <person name="Yu X."/>
            <person name="Hao Y."/>
            <person name="Huang J."/>
            <person name="Zhao X.-W."/>
            <person name="Ke S."/>
            <person name="Chen Y.-Y."/>
            <person name="Wu W.-L."/>
            <person name="Hsu J.-L."/>
            <person name="Lin Y.-F."/>
            <person name="Huang M.-D."/>
            <person name="Li C.-Y."/>
            <person name="Huang L."/>
            <person name="Wang Z.-W."/>
            <person name="Zhao X."/>
            <person name="Zhong W.-Y."/>
            <person name="Peng D.-H."/>
            <person name="Ahmad S."/>
            <person name="Lan S."/>
            <person name="Zhang J.-S."/>
            <person name="Tsai W.-C."/>
            <person name="Van De Peer Y."/>
            <person name="Liu Z.-J."/>
        </authorList>
    </citation>
    <scope>NUCLEOTIDE SEQUENCE</scope>
    <source>
        <strain evidence="2">SCP</strain>
        <tissue evidence="2">Leaves</tissue>
    </source>
</reference>
<comment type="caution">
    <text evidence="2">The sequence shown here is derived from an EMBL/GenBank/DDBJ whole genome shotgun (WGS) entry which is preliminary data.</text>
</comment>
<protein>
    <submittedName>
        <fullName evidence="2">Uncharacterized protein</fullName>
    </submittedName>
</protein>
<name>A0AAV8ZYN0_ACOGR</name>
<proteinExistence type="predicted"/>
<evidence type="ECO:0000313" key="3">
    <source>
        <dbReference type="Proteomes" id="UP001179952"/>
    </source>
</evidence>